<dbReference type="InterPro" id="IPR011048">
    <property type="entry name" value="Haem_d1_sf"/>
</dbReference>
<dbReference type="InterPro" id="IPR015943">
    <property type="entry name" value="WD40/YVTN_repeat-like_dom_sf"/>
</dbReference>
<comment type="similarity">
    <text evidence="1">Belongs to the cycloisomerase 2 family.</text>
</comment>
<reference evidence="2" key="1">
    <citation type="submission" date="2019-08" db="EMBL/GenBank/DDBJ databases">
        <authorList>
            <person name="Kucharzyk K."/>
            <person name="Murdoch R.W."/>
            <person name="Higgins S."/>
            <person name="Loffler F."/>
        </authorList>
    </citation>
    <scope>NUCLEOTIDE SEQUENCE</scope>
</reference>
<organism evidence="2">
    <name type="scientific">bioreactor metagenome</name>
    <dbReference type="NCBI Taxonomy" id="1076179"/>
    <lineage>
        <taxon>unclassified sequences</taxon>
        <taxon>metagenomes</taxon>
        <taxon>ecological metagenomes</taxon>
    </lineage>
</organism>
<gene>
    <name evidence="2" type="primary">pgl_4</name>
    <name evidence="2" type="ORF">SDC9_36658</name>
</gene>
<dbReference type="InterPro" id="IPR019405">
    <property type="entry name" value="Lactonase_7-beta_prop"/>
</dbReference>
<protein>
    <submittedName>
        <fullName evidence="2">6-phosphogluconolactonase</fullName>
        <ecNumber evidence="2">3.1.1.31</ecNumber>
    </submittedName>
</protein>
<dbReference type="SUPFAM" id="SSF51004">
    <property type="entry name" value="C-terminal (heme d1) domain of cytochrome cd1-nitrite reductase"/>
    <property type="match status" value="1"/>
</dbReference>
<accession>A0A644VGT0</accession>
<sequence>MKNILLTGVCLFLSVFQLVADDSTYRLLVGTYTNTKVSEGIYSYAIDVEKGVFRPIQVAKELVNPSFLALTTDKKHVYAISESGTESKAGAFAFDVESGSFRFLNSSLTGGKGPCHVAVTDKHVVTANYSGGNLSVFRRNTDGSLSDLIRLLQHTGSSIHPKRQTKPYAHQVVFTPDQKFLLSCDLGTDLIMVYKYDRKSEHQPLVVFDSVQVKAGSGPRHLTISKNGKYVYLLQEIDGTISVMTMKKGKLKIIQETSVVIKSGIETGAADIHLSPDGKFLYASNRGTANDITCFTVEKNGRLSFVQQVSTGGVGPRNFAITPDGNYLFVGNQRTDNIVVFKRDVKTGKLTDTGKSFTVGAPVCLLFY</sequence>
<comment type="caution">
    <text evidence="2">The sequence shown here is derived from an EMBL/GenBank/DDBJ whole genome shotgun (WGS) entry which is preliminary data.</text>
</comment>
<evidence type="ECO:0000256" key="1">
    <source>
        <dbReference type="ARBA" id="ARBA00005564"/>
    </source>
</evidence>
<dbReference type="AlphaFoldDB" id="A0A644VGT0"/>
<dbReference type="GO" id="GO:0017057">
    <property type="term" value="F:6-phosphogluconolactonase activity"/>
    <property type="evidence" value="ECO:0007669"/>
    <property type="project" value="UniProtKB-EC"/>
</dbReference>
<dbReference type="InterPro" id="IPR050282">
    <property type="entry name" value="Cycloisomerase_2"/>
</dbReference>
<dbReference type="EC" id="3.1.1.31" evidence="2"/>
<evidence type="ECO:0000313" key="2">
    <source>
        <dbReference type="EMBL" id="MPL90604.1"/>
    </source>
</evidence>
<proteinExistence type="inferred from homology"/>
<dbReference type="PANTHER" id="PTHR30344:SF1">
    <property type="entry name" value="6-PHOSPHOGLUCONOLACTONASE"/>
    <property type="match status" value="1"/>
</dbReference>
<dbReference type="FunFam" id="2.130.10.10:FF:000306">
    <property type="entry name" value="3-carboxymuconate cyclase"/>
    <property type="match status" value="1"/>
</dbReference>
<dbReference type="EMBL" id="VSSQ01000308">
    <property type="protein sequence ID" value="MPL90604.1"/>
    <property type="molecule type" value="Genomic_DNA"/>
</dbReference>
<dbReference type="Pfam" id="PF10282">
    <property type="entry name" value="Lactonase"/>
    <property type="match status" value="1"/>
</dbReference>
<keyword evidence="2" id="KW-0378">Hydrolase</keyword>
<dbReference type="PANTHER" id="PTHR30344">
    <property type="entry name" value="6-PHOSPHOGLUCONOLACTONASE-RELATED"/>
    <property type="match status" value="1"/>
</dbReference>
<name>A0A644VGT0_9ZZZZ</name>
<dbReference type="Gene3D" id="2.130.10.10">
    <property type="entry name" value="YVTN repeat-like/Quinoprotein amine dehydrogenase"/>
    <property type="match status" value="1"/>
</dbReference>